<evidence type="ECO:0000313" key="4">
    <source>
        <dbReference type="Proteomes" id="UP000250163"/>
    </source>
</evidence>
<sequence length="463" mass="52635">MIMMDQSINGQQENHPELSTYDNTPLPRIILEQEQTNLTYEHLAKRPSTIAETGLSAQLLTELLIKHIHVMHVATIRELSDALALSGGIIQILVDLAKEAALIENRQSSANGQMRYALSHIGVNEAEKALKTSGYSSVAPVPLTQYVDIVLKQTSRNTQITKQRMEARFSELMFSEALISAIGPALNSNKPILIYGMPGVGKSYLCRNLNLLFSDDVLIPSAIEISGSIIQVYDPQIHIISTKEDETPADTLISLDQGHDPRWRLCQRPLIVTGGELTEDMLEVNYDSTSRTYKAPIQLKANNGILLLDDLGRQKMSPLALFNRWIIPLEERRDFLFLPNGVHFEIPFELILLFSTNLNPAELVDEAFLRRLGYKIEFQPLEVDNYKKLWFRVCEDFNLTCSDETFNYLLKTYHSRTNKPFLPCYPRDLLSIISDQVKFNELQNQVENNLIDIAWKHYFVSPS</sequence>
<dbReference type="Proteomes" id="UP000250163">
    <property type="component" value="Chromosome MORIYA"/>
</dbReference>
<feature type="compositionally biased region" description="Polar residues" evidence="1">
    <location>
        <begin position="1"/>
        <end position="13"/>
    </location>
</feature>
<dbReference type="SUPFAM" id="SSF52540">
    <property type="entry name" value="P-loop containing nucleoside triphosphate hydrolases"/>
    <property type="match status" value="1"/>
</dbReference>
<feature type="region of interest" description="Disordered" evidence="1">
    <location>
        <begin position="1"/>
        <end position="22"/>
    </location>
</feature>
<evidence type="ECO:0000256" key="1">
    <source>
        <dbReference type="SAM" id="MobiDB-lite"/>
    </source>
</evidence>
<dbReference type="InterPro" id="IPR003593">
    <property type="entry name" value="AAA+_ATPase"/>
</dbReference>
<organism evidence="3 4">
    <name type="scientific">Moritella yayanosii</name>
    <dbReference type="NCBI Taxonomy" id="69539"/>
    <lineage>
        <taxon>Bacteria</taxon>
        <taxon>Pseudomonadati</taxon>
        <taxon>Pseudomonadota</taxon>
        <taxon>Gammaproteobacteria</taxon>
        <taxon>Alteromonadales</taxon>
        <taxon>Moritellaceae</taxon>
        <taxon>Moritella</taxon>
    </lineage>
</organism>
<gene>
    <name evidence="3" type="ORF">MORIYA_0830</name>
</gene>
<feature type="domain" description="AAA+ ATPase" evidence="2">
    <location>
        <begin position="188"/>
        <end position="382"/>
    </location>
</feature>
<dbReference type="EMBL" id="LS483250">
    <property type="protein sequence ID" value="SQD77308.1"/>
    <property type="molecule type" value="Genomic_DNA"/>
</dbReference>
<dbReference type="SMART" id="SM00382">
    <property type="entry name" value="AAA"/>
    <property type="match status" value="1"/>
</dbReference>
<dbReference type="Gene3D" id="3.40.50.300">
    <property type="entry name" value="P-loop containing nucleotide triphosphate hydrolases"/>
    <property type="match status" value="1"/>
</dbReference>
<evidence type="ECO:0000259" key="2">
    <source>
        <dbReference type="SMART" id="SM00382"/>
    </source>
</evidence>
<reference evidence="4" key="1">
    <citation type="submission" date="2018-05" db="EMBL/GenBank/DDBJ databases">
        <authorList>
            <person name="Cea G.-C."/>
            <person name="William W."/>
        </authorList>
    </citation>
    <scope>NUCLEOTIDE SEQUENCE [LARGE SCALE GENOMIC DNA]</scope>
    <source>
        <strain evidence="4">DB21MT 5</strain>
    </source>
</reference>
<keyword evidence="4" id="KW-1185">Reference proteome</keyword>
<evidence type="ECO:0000313" key="3">
    <source>
        <dbReference type="EMBL" id="SQD77308.1"/>
    </source>
</evidence>
<protein>
    <recommendedName>
        <fullName evidence="2">AAA+ ATPase domain-containing protein</fullName>
    </recommendedName>
</protein>
<dbReference type="OrthoDB" id="9783370at2"/>
<dbReference type="KEGG" id="mya:MORIYA_0830"/>
<dbReference type="InterPro" id="IPR027417">
    <property type="entry name" value="P-loop_NTPase"/>
</dbReference>
<dbReference type="AlphaFoldDB" id="A0A330LN83"/>
<name>A0A330LN83_9GAMM</name>
<accession>A0A330LN83</accession>
<proteinExistence type="predicted"/>